<dbReference type="Gene3D" id="2.60.40.10">
    <property type="entry name" value="Immunoglobulins"/>
    <property type="match status" value="2"/>
</dbReference>
<evidence type="ECO:0000256" key="4">
    <source>
        <dbReference type="ARBA" id="ARBA00022729"/>
    </source>
</evidence>
<dbReference type="GO" id="GO:0005576">
    <property type="term" value="C:extracellular region"/>
    <property type="evidence" value="ECO:0007669"/>
    <property type="project" value="UniProtKB-SubCell"/>
</dbReference>
<dbReference type="CDD" id="cd00222">
    <property type="entry name" value="CollagenBindB"/>
    <property type="match status" value="2"/>
</dbReference>
<evidence type="ECO:0000256" key="6">
    <source>
        <dbReference type="SAM" id="Phobius"/>
    </source>
</evidence>
<dbReference type="Pfam" id="PF17210">
    <property type="entry name" value="SdrD_B"/>
    <property type="match status" value="1"/>
</dbReference>
<dbReference type="InterPro" id="IPR041033">
    <property type="entry name" value="SpaA_PFL_dom_1"/>
</dbReference>
<dbReference type="InterPro" id="IPR013783">
    <property type="entry name" value="Ig-like_fold"/>
</dbReference>
<evidence type="ECO:0008006" key="13">
    <source>
        <dbReference type="Google" id="ProtNLM"/>
    </source>
</evidence>
<keyword evidence="3" id="KW-0964">Secreted</keyword>
<keyword evidence="6" id="KW-0472">Membrane</keyword>
<dbReference type="RefSeq" id="WP_101638139.1">
    <property type="nucleotide sequence ID" value="NZ_JBKUIE010000001.1"/>
</dbReference>
<evidence type="ECO:0000313" key="12">
    <source>
        <dbReference type="Proteomes" id="UP000234778"/>
    </source>
</evidence>
<feature type="region of interest" description="Disordered" evidence="5">
    <location>
        <begin position="1227"/>
        <end position="1247"/>
    </location>
</feature>
<dbReference type="Pfam" id="PF17802">
    <property type="entry name" value="SpaA"/>
    <property type="match status" value="1"/>
</dbReference>
<evidence type="ECO:0000259" key="10">
    <source>
        <dbReference type="Pfam" id="PF17802"/>
    </source>
</evidence>
<comment type="subcellular location">
    <subcellularLocation>
        <location evidence="1">Secreted</location>
    </subcellularLocation>
</comment>
<proteinExistence type="inferred from homology"/>
<keyword evidence="4 7" id="KW-0732">Signal</keyword>
<feature type="domain" description="SD-repeat containing protein B" evidence="9">
    <location>
        <begin position="1152"/>
        <end position="1228"/>
    </location>
</feature>
<evidence type="ECO:0000256" key="5">
    <source>
        <dbReference type="SAM" id="MobiDB-lite"/>
    </source>
</evidence>
<dbReference type="GO" id="GO:0005975">
    <property type="term" value="P:carbohydrate metabolic process"/>
    <property type="evidence" value="ECO:0007669"/>
    <property type="project" value="UniProtKB-ARBA"/>
</dbReference>
<protein>
    <recommendedName>
        <fullName evidence="13">Collagen-binding protein</fullName>
    </recommendedName>
</protein>
<feature type="domain" description="SpaA-like prealbumin fold" evidence="10">
    <location>
        <begin position="1492"/>
        <end position="1566"/>
    </location>
</feature>
<dbReference type="SUPFAM" id="SSF49478">
    <property type="entry name" value="Cna protein B-type domain"/>
    <property type="match status" value="3"/>
</dbReference>
<feature type="region of interest" description="Disordered" evidence="5">
    <location>
        <begin position="29"/>
        <end position="78"/>
    </location>
</feature>
<feature type="domain" description="CNA-B" evidence="8">
    <location>
        <begin position="1289"/>
        <end position="1390"/>
    </location>
</feature>
<dbReference type="InterPro" id="IPR008454">
    <property type="entry name" value="Collagen-bd_Cna-like_B-typ_dom"/>
</dbReference>
<accession>A0A2I1KST0</accession>
<comment type="caution">
    <text evidence="11">The sequence shown here is derived from an EMBL/GenBank/DDBJ whole genome shotgun (WGS) entry which is preliminary data.</text>
</comment>
<dbReference type="InterPro" id="IPR033764">
    <property type="entry name" value="Sdr_B"/>
</dbReference>
<gene>
    <name evidence="11" type="ORF">CYJ26_06180</name>
</gene>
<evidence type="ECO:0000259" key="8">
    <source>
        <dbReference type="Pfam" id="PF05738"/>
    </source>
</evidence>
<evidence type="ECO:0000256" key="2">
    <source>
        <dbReference type="ARBA" id="ARBA00007257"/>
    </source>
</evidence>
<keyword evidence="6" id="KW-1133">Transmembrane helix</keyword>
<dbReference type="SUPFAM" id="SSF117074">
    <property type="entry name" value="Hypothetical protein PA1324"/>
    <property type="match status" value="1"/>
</dbReference>
<dbReference type="GeneID" id="81708518"/>
<feature type="domain" description="CNA-B" evidence="8">
    <location>
        <begin position="1396"/>
        <end position="1486"/>
    </location>
</feature>
<dbReference type="EMBL" id="PKHA01000005">
    <property type="protein sequence ID" value="PKY98682.1"/>
    <property type="molecule type" value="Genomic_DNA"/>
</dbReference>
<name>A0A2I1KST0_9ACTO</name>
<feature type="transmembrane region" description="Helical" evidence="6">
    <location>
        <begin position="1601"/>
        <end position="1618"/>
    </location>
</feature>
<comment type="similarity">
    <text evidence="2">Belongs to the serine-aspartate repeat-containing protein (SDr) family.</text>
</comment>
<evidence type="ECO:0000313" key="11">
    <source>
        <dbReference type="EMBL" id="PKY98682.1"/>
    </source>
</evidence>
<reference evidence="11 12" key="1">
    <citation type="submission" date="2017-12" db="EMBL/GenBank/DDBJ databases">
        <title>Phylogenetic diversity of female urinary microbiome.</title>
        <authorList>
            <person name="Thomas-White K."/>
            <person name="Wolfe A.J."/>
        </authorList>
    </citation>
    <scope>NUCLEOTIDE SEQUENCE [LARGE SCALE GENOMIC DNA]</scope>
    <source>
        <strain evidence="11 12">UMB0319</strain>
    </source>
</reference>
<dbReference type="Proteomes" id="UP000234778">
    <property type="component" value="Unassembled WGS sequence"/>
</dbReference>
<dbReference type="Pfam" id="PF05738">
    <property type="entry name" value="Cna_B"/>
    <property type="match status" value="2"/>
</dbReference>
<feature type="chain" id="PRO_5014139227" description="Collagen-binding protein" evidence="7">
    <location>
        <begin position="27"/>
        <end position="1623"/>
    </location>
</feature>
<dbReference type="PANTHER" id="PTHR36108:SF13">
    <property type="entry name" value="COLOSSIN-B-RELATED"/>
    <property type="match status" value="1"/>
</dbReference>
<feature type="signal peptide" evidence="7">
    <location>
        <begin position="1"/>
        <end position="26"/>
    </location>
</feature>
<evidence type="ECO:0000256" key="1">
    <source>
        <dbReference type="ARBA" id="ARBA00004613"/>
    </source>
</evidence>
<keyword evidence="6" id="KW-0812">Transmembrane</keyword>
<dbReference type="Gene3D" id="2.60.40.1140">
    <property type="entry name" value="Collagen-binding surface protein Cna, B-type domain"/>
    <property type="match status" value="2"/>
</dbReference>
<evidence type="ECO:0000259" key="9">
    <source>
        <dbReference type="Pfam" id="PF17210"/>
    </source>
</evidence>
<evidence type="ECO:0000256" key="7">
    <source>
        <dbReference type="SAM" id="SignalP"/>
    </source>
</evidence>
<sequence length="1623" mass="175692">MRLPKSVLGVLAAGALLLGGAVPAVAEDAVPGDGPTTSVSAPADEAGGAESDAQDSDNAVVEEPSSQGADGSLPSPLSKVMVGRSEDRAANVVQEPVIEAKLTAGGNTLVDLGDSSTTVQLNRGQSINLEIHAVFPVATEKRIDITLKPGVRYRGDAFALDKTQGWVQELKDNGQTVPSKQADSVKKPTTIYGANMNDGVLSYEFQDTTQEVTFMVPIQLVSHLDGALTVPEGVTVEQSYVDEAGAQANEKLTTTTSLKNPRVLNTIGRNDVWNKVNAQGNIEVGLDDPRGTTETVKWIASANDRSQIVVDDYFFALLVPAKAEYLGLYTKQGGTDVSDADLTTFKAGEQFTKSDGSTYTVPEDKTLYVWRKENKLVTFENGDNAFNPMWRFPAANFPAGTIVTIEQIDVGVKLHNPYSESSHLPYDAKKLSSVNYEIVEPTEDVYVNTQMYRPSREADWPLWEGYIADNNVYMGAPGFEHTQERTLGYFTVGNRGTGSSRAKTIIIDYDVNNTGVGGVTAQALPFLSRDYAGAKATKVTDFKVTLWDSNTNRTKTYSYDNPPQRFRVQTVLGDGAHEGVYLKHIEYKIDTIPAKTSFVSYRSRAEANDGSGKEDFNQPTTTLPYFGVVRNNTVIEKGKWGDNPTLFKARIRIENTGDEEPEFNHRNQDIWDWDGDGVAENNKYVGRSKDHVTIGDTFTGFTGKSYIEGHNSGNYAWHDGLIDPVIGEQQADRWFSYFQSVWNGSSTGAQTLNAIYVISPFGSDMSFRLYSRSVGAKQAWMENKNGIEYSAQADVYEVAPSDKLKEAYPKARVYKLDLTKITNEKDKYEMRTGGAQFYWYEAAKAVPYTTNIGYWAYDGDIGLRISYTSDPTKDEARYVGPPGGLSAGWRADEGIVWYEFDTDTKEELVHGGGMTTDRWDLNGNGSTDDLFGRPVGAIEPKSPTDVVVQSAAKMATQPDSRYVTYDGRKRTEIGAESTVDYRLIATNPTQTAANGLTIYWPVPKEGQNWGQAVQPTKKAFEFTMNLNGGIKSELPAGYTVSYARDAEPTSQALKWGGFDWTDEANTASWTAEDWARVNFVRISSPDDAQIQPKEAQTFLFNMKVGDVSHEVAETNPLDVMAPAYLRDLGSGKGYRYGQPVAMLIEPGVITGKVWYDIDNDSIIDKDDDGEDLEQAIPDAVAELRDERGDLVETVRTGEDGTYKFQGLIPGDRDPLGKKYTVTVYNPAPPKTDQGEGASNPYTRFSPVTEKGDVKLTGTADAQKAVSEPVTASLAGRVVLNAGLSRPRAVQVEKIWDENNGAGDQTATTVSEVSVRLLANGKAAKDIDGKAVGNLTLSAAGTWKGVFENLPIKDAATNKAIEYTVEEASVPTGYKATVTGSDSAGYKITNKRSKVTVKVTKTWSDNENQDGKRPDSVTVQLKANDTDVAGKTLTLNAGNSWKGEFVGLLSHDDQGEISYTVAETSVPEGYEATVTGDAASGFTVTNTLVRGVVSLVKTDAAGAPLVGAVFELRTTTGQVLDTVTSGADGRVVFEGVPAGSYRVVETQAPAGYVLSGWAKAAVIDRMGVSVDLGRVVNTPVPAKPVGPVASLGKRLPVTGVDVAVGVVAVGLVGLGGLLIRRRRA</sequence>
<evidence type="ECO:0000256" key="3">
    <source>
        <dbReference type="ARBA" id="ARBA00022525"/>
    </source>
</evidence>
<dbReference type="PANTHER" id="PTHR36108">
    <property type="entry name" value="COLOSSIN-B-RELATED"/>
    <property type="match status" value="1"/>
</dbReference>
<organism evidence="11 12">
    <name type="scientific">Actinomyces urogenitalis</name>
    <dbReference type="NCBI Taxonomy" id="103621"/>
    <lineage>
        <taxon>Bacteria</taxon>
        <taxon>Bacillati</taxon>
        <taxon>Actinomycetota</taxon>
        <taxon>Actinomycetes</taxon>
        <taxon>Actinomycetales</taxon>
        <taxon>Actinomycetaceae</taxon>
        <taxon>Actinomyces</taxon>
    </lineage>
</organism>